<evidence type="ECO:0000256" key="2">
    <source>
        <dbReference type="ARBA" id="ARBA00022801"/>
    </source>
</evidence>
<dbReference type="SUPFAM" id="SSF55811">
    <property type="entry name" value="Nudix"/>
    <property type="match status" value="1"/>
</dbReference>
<comment type="caution">
    <text evidence="5">The sequence shown here is derived from an EMBL/GenBank/DDBJ whole genome shotgun (WGS) entry which is preliminary data.</text>
</comment>
<dbReference type="InterPro" id="IPR020476">
    <property type="entry name" value="Nudix_hydrolase"/>
</dbReference>
<comment type="similarity">
    <text evidence="3">Belongs to the Nudix hydrolase family.</text>
</comment>
<dbReference type="PRINTS" id="PR00502">
    <property type="entry name" value="NUDIXFAMILY"/>
</dbReference>
<dbReference type="Proteomes" id="UP000616779">
    <property type="component" value="Unassembled WGS sequence"/>
</dbReference>
<evidence type="ECO:0000256" key="3">
    <source>
        <dbReference type="RuleBase" id="RU003476"/>
    </source>
</evidence>
<dbReference type="InterPro" id="IPR000086">
    <property type="entry name" value="NUDIX_hydrolase_dom"/>
</dbReference>
<name>A0ABX1Y5Y7_9BACL</name>
<sequence>MGYIMDLRKNVGTRPLIMAGACVVVIHNNSILFEKRTDNGMWGLPGGSLEPGETMEQVARRELFEETGLQAKKLELLDVFSGQELYYKYPHGDEVYNVVAAYICEEFDGVINNDESEVAEIRFFELDEIPDNISPPDKPIIHAFLKKIVNLEQRLAAFSTRSQK</sequence>
<dbReference type="CDD" id="cd04677">
    <property type="entry name" value="NUDIX_Hydrolase"/>
    <property type="match status" value="1"/>
</dbReference>
<evidence type="ECO:0000313" key="5">
    <source>
        <dbReference type="EMBL" id="NOU75395.1"/>
    </source>
</evidence>
<dbReference type="Pfam" id="PF00293">
    <property type="entry name" value="NUDIX"/>
    <property type="match status" value="1"/>
</dbReference>
<dbReference type="InterPro" id="IPR015797">
    <property type="entry name" value="NUDIX_hydrolase-like_dom_sf"/>
</dbReference>
<organism evidence="5 6">
    <name type="scientific">Paenibacillus phytorum</name>
    <dbReference type="NCBI Taxonomy" id="2654977"/>
    <lineage>
        <taxon>Bacteria</taxon>
        <taxon>Bacillati</taxon>
        <taxon>Bacillota</taxon>
        <taxon>Bacilli</taxon>
        <taxon>Bacillales</taxon>
        <taxon>Paenibacillaceae</taxon>
        <taxon>Paenibacillus</taxon>
    </lineage>
</organism>
<comment type="cofactor">
    <cofactor evidence="1">
        <name>Mg(2+)</name>
        <dbReference type="ChEBI" id="CHEBI:18420"/>
    </cofactor>
</comment>
<proteinExistence type="inferred from homology"/>
<dbReference type="EMBL" id="WHOA01000206">
    <property type="protein sequence ID" value="NOU75395.1"/>
    <property type="molecule type" value="Genomic_DNA"/>
</dbReference>
<accession>A0ABX1Y5Y7</accession>
<evidence type="ECO:0000259" key="4">
    <source>
        <dbReference type="PROSITE" id="PS51462"/>
    </source>
</evidence>
<evidence type="ECO:0000256" key="1">
    <source>
        <dbReference type="ARBA" id="ARBA00001946"/>
    </source>
</evidence>
<dbReference type="PANTHER" id="PTHR43046:SF2">
    <property type="entry name" value="8-OXO-DGTP DIPHOSPHATASE-RELATED"/>
    <property type="match status" value="1"/>
</dbReference>
<feature type="domain" description="Nudix hydrolase" evidence="4">
    <location>
        <begin position="15"/>
        <end position="146"/>
    </location>
</feature>
<dbReference type="Gene3D" id="3.90.79.10">
    <property type="entry name" value="Nucleoside Triphosphate Pyrophosphohydrolase"/>
    <property type="match status" value="1"/>
</dbReference>
<dbReference type="PANTHER" id="PTHR43046">
    <property type="entry name" value="GDP-MANNOSE MANNOSYL HYDROLASE"/>
    <property type="match status" value="1"/>
</dbReference>
<keyword evidence="2 3" id="KW-0378">Hydrolase</keyword>
<dbReference type="RefSeq" id="WP_171646991.1">
    <property type="nucleotide sequence ID" value="NZ_WHOA01000206.1"/>
</dbReference>
<evidence type="ECO:0000313" key="6">
    <source>
        <dbReference type="Proteomes" id="UP000616779"/>
    </source>
</evidence>
<dbReference type="PROSITE" id="PS00893">
    <property type="entry name" value="NUDIX_BOX"/>
    <property type="match status" value="1"/>
</dbReference>
<dbReference type="InterPro" id="IPR020084">
    <property type="entry name" value="NUDIX_hydrolase_CS"/>
</dbReference>
<dbReference type="PROSITE" id="PS51462">
    <property type="entry name" value="NUDIX"/>
    <property type="match status" value="1"/>
</dbReference>
<keyword evidence="6" id="KW-1185">Reference proteome</keyword>
<reference evidence="5 6" key="1">
    <citation type="submission" date="2019-10" db="EMBL/GenBank/DDBJ databases">
        <title>Description of Paenibacillus terrestris sp. nov.</title>
        <authorList>
            <person name="Carlier A."/>
            <person name="Qi S."/>
        </authorList>
    </citation>
    <scope>NUCLEOTIDE SEQUENCE [LARGE SCALE GENOMIC DNA]</scope>
    <source>
        <strain evidence="5 6">LMG 31458</strain>
    </source>
</reference>
<protein>
    <submittedName>
        <fullName evidence="5">NUDIX domain-containing protein</fullName>
    </submittedName>
</protein>
<gene>
    <name evidence="5" type="ORF">GC098_29105</name>
</gene>